<dbReference type="PIRSF" id="PIRSF019307">
    <property type="entry name" value="UCP019307"/>
    <property type="match status" value="1"/>
</dbReference>
<accession>A0ABQ6LMM2</accession>
<proteinExistence type="predicted"/>
<name>A0ABQ6LMM2_9RHOB</name>
<dbReference type="Gene3D" id="2.60.120.10">
    <property type="entry name" value="Jelly Rolls"/>
    <property type="match status" value="1"/>
</dbReference>
<reference evidence="1 2" key="1">
    <citation type="submission" date="2023-04" db="EMBL/GenBank/DDBJ databases">
        <title>Marinoamorphus aggregata gen. nov., sp. Nov., isolate from tissue of brittle star Ophioplocus japonicus.</title>
        <authorList>
            <person name="Kawano K."/>
            <person name="Sawayama S."/>
            <person name="Nakagawa S."/>
        </authorList>
    </citation>
    <scope>NUCLEOTIDE SEQUENCE [LARGE SCALE GENOMIC DNA]</scope>
    <source>
        <strain evidence="1 2">NKW23</strain>
    </source>
</reference>
<comment type="caution">
    <text evidence="1">The sequence shown here is derived from an EMBL/GenBank/DDBJ whole genome shotgun (WGS) entry which is preliminary data.</text>
</comment>
<dbReference type="InterPro" id="IPR047121">
    <property type="entry name" value="YjiB-like"/>
</dbReference>
<dbReference type="InterPro" id="IPR014710">
    <property type="entry name" value="RmlC-like_jellyroll"/>
</dbReference>
<dbReference type="PANTHER" id="PTHR36448:SF2">
    <property type="entry name" value="CUPIN TYPE-1 DOMAIN-CONTAINING PROTEIN"/>
    <property type="match status" value="1"/>
</dbReference>
<dbReference type="Proteomes" id="UP001239909">
    <property type="component" value="Unassembled WGS sequence"/>
</dbReference>
<dbReference type="RefSeq" id="WP_285673486.1">
    <property type="nucleotide sequence ID" value="NZ_BSYI01000036.1"/>
</dbReference>
<organism evidence="1 2">
    <name type="scientific">Paralimibaculum aggregatum</name>
    <dbReference type="NCBI Taxonomy" id="3036245"/>
    <lineage>
        <taxon>Bacteria</taxon>
        <taxon>Pseudomonadati</taxon>
        <taxon>Pseudomonadota</taxon>
        <taxon>Alphaproteobacteria</taxon>
        <taxon>Rhodobacterales</taxon>
        <taxon>Paracoccaceae</taxon>
        <taxon>Paralimibaculum</taxon>
    </lineage>
</organism>
<dbReference type="CDD" id="cd02219">
    <property type="entry name" value="cupin_YjlB-like"/>
    <property type="match status" value="1"/>
</dbReference>
<sequence length="174" mass="18126">MQPPAPLVLRFSRDGWVPNNPRLPAVVFPGALAGAGAADVARLYRENRWGGTWRFTVFDRHHYHSNAHEALACVAGAAVIRLGGPGGADLRLAAGDLAVLPAGTGHCRMQAEDGFSVVGAYPAGQEDCDLLWATEANWPGAEARIAAVALPEADPLRGRSGPLMALWGDAAGAG</sequence>
<dbReference type="PANTHER" id="PTHR36448">
    <property type="entry name" value="BLR7373 PROTEIN"/>
    <property type="match status" value="1"/>
</dbReference>
<evidence type="ECO:0000313" key="2">
    <source>
        <dbReference type="Proteomes" id="UP001239909"/>
    </source>
</evidence>
<dbReference type="InterPro" id="IPR011051">
    <property type="entry name" value="RmlC_Cupin_sf"/>
</dbReference>
<evidence type="ECO:0000313" key="1">
    <source>
        <dbReference type="EMBL" id="GMG84438.1"/>
    </source>
</evidence>
<dbReference type="EMBL" id="BSYI01000036">
    <property type="protein sequence ID" value="GMG84438.1"/>
    <property type="molecule type" value="Genomic_DNA"/>
</dbReference>
<keyword evidence="2" id="KW-1185">Reference proteome</keyword>
<protein>
    <submittedName>
        <fullName evidence="1">Cupin</fullName>
    </submittedName>
</protein>
<dbReference type="SUPFAM" id="SSF51182">
    <property type="entry name" value="RmlC-like cupins"/>
    <property type="match status" value="1"/>
</dbReference>
<dbReference type="InterPro" id="IPR014500">
    <property type="entry name" value="UCP019307_cupin"/>
</dbReference>
<gene>
    <name evidence="1" type="ORF">LNKW23_36540</name>
</gene>